<dbReference type="EMBL" id="LMXB01000082">
    <property type="protein sequence ID" value="KUO16865.1"/>
    <property type="molecule type" value="Genomic_DNA"/>
</dbReference>
<organism evidence="1 2">
    <name type="scientific">Streptomyces dysideae</name>
    <dbReference type="NCBI Taxonomy" id="909626"/>
    <lineage>
        <taxon>Bacteria</taxon>
        <taxon>Bacillati</taxon>
        <taxon>Actinomycetota</taxon>
        <taxon>Actinomycetes</taxon>
        <taxon>Kitasatosporales</taxon>
        <taxon>Streptomycetaceae</taxon>
        <taxon>Streptomyces</taxon>
    </lineage>
</organism>
<protein>
    <submittedName>
        <fullName evidence="1">Uncharacterized protein</fullName>
    </submittedName>
</protein>
<comment type="caution">
    <text evidence="1">The sequence shown here is derived from an EMBL/GenBank/DDBJ whole genome shotgun (WGS) entry which is preliminary data.</text>
</comment>
<gene>
    <name evidence="1" type="ORF">AQJ91_33100</name>
</gene>
<keyword evidence="2" id="KW-1185">Reference proteome</keyword>
<sequence>MVTFIHVDGTSLSAAGSSQRQAVERAVTEAFGDRYELGQVYEQPCVGTACTNVVFTLLSRDNGQSEAFSNGSLSWPDKKHLNVLLDDSDRPSVMGYPVTGAKAPLTEQEAYKIAQQYMREHYRWAKDAVEHKTYPVGEKAELGWMTSWRWLHDDVLMPRMLDVQVNRAGRVSQVAVTLGPTRVKLEKAKLDAGQAEEVVREGLVAQYQANGGGDLSKRQLQARYQVEAFTLKAAERDGTWRPEWLANVSMRPEEPGADSLEPGEAEMWRVDAVNGQVYDGTDTPVKAD</sequence>
<dbReference type="AlphaFoldDB" id="A0A124IE14"/>
<accession>A0A124IE14</accession>
<evidence type="ECO:0000313" key="2">
    <source>
        <dbReference type="Proteomes" id="UP000053260"/>
    </source>
</evidence>
<evidence type="ECO:0000313" key="1">
    <source>
        <dbReference type="EMBL" id="KUO16865.1"/>
    </source>
</evidence>
<proteinExistence type="predicted"/>
<reference evidence="1 2" key="1">
    <citation type="submission" date="2015-10" db="EMBL/GenBank/DDBJ databases">
        <title>Draft genome sequence of Streptomyces sp. RV15, isolated from a marine sponge.</title>
        <authorList>
            <person name="Ruckert C."/>
            <person name="Abdelmohsen U.R."/>
            <person name="Winkler A."/>
            <person name="Hentschel U."/>
            <person name="Kalinowski J."/>
            <person name="Kampfer P."/>
            <person name="Glaeser S."/>
        </authorList>
    </citation>
    <scope>NUCLEOTIDE SEQUENCE [LARGE SCALE GENOMIC DNA]</scope>
    <source>
        <strain evidence="1 2">RV15</strain>
    </source>
</reference>
<dbReference type="Proteomes" id="UP000053260">
    <property type="component" value="Unassembled WGS sequence"/>
</dbReference>
<name>A0A124IE14_9ACTN</name>